<comment type="subunit">
    <text evidence="4">Homodimer.</text>
</comment>
<evidence type="ECO:0000256" key="9">
    <source>
        <dbReference type="ARBA" id="ARBA00022989"/>
    </source>
</evidence>
<dbReference type="AlphaFoldDB" id="A0A8C1VFH5"/>
<comment type="catalytic activity">
    <reaction evidence="15">
        <text>a beta-D-galactosyl-(1-&gt;4)-N-acetyl-beta-D-glucosaminyl derivative + GDP-beta-L-fucose = a beta-D-galactosyl-(1-&gt;4)-[alpha-L-fucosyl-(1-&gt;3)]-N-acetyl-beta-D-glucosaminyl derivative + GDP + H(+)</text>
        <dbReference type="Rhea" id="RHEA:14257"/>
        <dbReference type="ChEBI" id="CHEBI:15378"/>
        <dbReference type="ChEBI" id="CHEBI:57273"/>
        <dbReference type="ChEBI" id="CHEBI:58189"/>
        <dbReference type="ChEBI" id="CHEBI:133507"/>
        <dbReference type="ChEBI" id="CHEBI:137941"/>
        <dbReference type="EC" id="2.4.1.152"/>
    </reaction>
    <physiologicalReaction direction="left-to-right" evidence="15">
        <dbReference type="Rhea" id="RHEA:14258"/>
    </physiologicalReaction>
</comment>
<keyword evidence="10 24" id="KW-0333">Golgi apparatus</keyword>
<comment type="catalytic activity">
    <reaction evidence="23">
        <text>an alpha-L-Fuc-(1-&gt;2)-beta-D-Gal-(1-&gt;4)-beta-D-GlcNAc derivative + GDP-beta-L-fucose = an alpha-L-Fuc-(1-&gt;2)-beta-D-Gal-(1-&gt;4)-[alpha-L-Fuc-(1-&gt;3)]-beta-D-GlcNAc derivative + GDP + H(+)</text>
        <dbReference type="Rhea" id="RHEA:77191"/>
        <dbReference type="ChEBI" id="CHEBI:15378"/>
        <dbReference type="ChEBI" id="CHEBI:57273"/>
        <dbReference type="ChEBI" id="CHEBI:58189"/>
        <dbReference type="ChEBI" id="CHEBI:133510"/>
        <dbReference type="ChEBI" id="CHEBI:195560"/>
    </reaction>
    <physiologicalReaction direction="left-to-right" evidence="23">
        <dbReference type="Rhea" id="RHEA:77192"/>
    </physiologicalReaction>
</comment>
<keyword evidence="9 24" id="KW-1133">Transmembrane helix</keyword>
<keyword evidence="6 24" id="KW-0808">Transferase</keyword>
<comment type="catalytic activity">
    <reaction evidence="22">
        <text>beta-D-Gal-(1-&gt;4)-beta-D-GlcNAc-(1-&gt;3)-beta-D-Gal-(1-&gt;4)-D-Glc + GDP-beta-L-fucose = beta-D-Gal-(1-&gt;4)-[alpha-L-Fuc-(1-&gt;3)]-beta-D-GlcNAc-(1-&gt;3)-beta-D-Gal-(1-&gt;4)-D-Glc + GDP + H(+)</text>
        <dbReference type="Rhea" id="RHEA:77187"/>
        <dbReference type="ChEBI" id="CHEBI:15378"/>
        <dbReference type="ChEBI" id="CHEBI:57273"/>
        <dbReference type="ChEBI" id="CHEBI:58189"/>
        <dbReference type="ChEBI" id="CHEBI:60239"/>
        <dbReference type="ChEBI" id="CHEBI:61352"/>
    </reaction>
    <physiologicalReaction direction="left-to-right" evidence="22">
        <dbReference type="Rhea" id="RHEA:77188"/>
    </physiologicalReaction>
</comment>
<comment type="similarity">
    <text evidence="3 24">Belongs to the glycosyltransferase 10 family.</text>
</comment>
<evidence type="ECO:0000256" key="22">
    <source>
        <dbReference type="ARBA" id="ARBA00043828"/>
    </source>
</evidence>
<comment type="pathway">
    <text evidence="2">Glycolipid biosynthesis.</text>
</comment>
<dbReference type="InterPro" id="IPR031481">
    <property type="entry name" value="Glyco_tran_10_N"/>
</dbReference>
<comment type="catalytic activity">
    <reaction evidence="17">
        <text>an alpha-Neu5Ac-(2-&gt;3)-beta-D-Gal-(1-&gt;4)-beta-D-GlcNAc-(1-&gt;3)-beta-D-Gal-(1-&gt;4)-beta-D-GlcNAc derivative + GDP-beta-L-fucose = an alpha-Neu5Ac-(2-&gt;3)-beta-D-Gal-(1-&gt;4)-beta-D-GlcNAc-(1-&gt;3)-beta-D-Gal-(1-&gt;4)-[alpha-L-Fuc-(1-&gt;3)]-beta-D-GlcNAc derivative + GDP + H(+)</text>
        <dbReference type="Rhea" id="RHEA:68044"/>
        <dbReference type="ChEBI" id="CHEBI:15378"/>
        <dbReference type="ChEBI" id="CHEBI:57273"/>
        <dbReference type="ChEBI" id="CHEBI:58189"/>
        <dbReference type="ChEBI" id="CHEBI:145343"/>
        <dbReference type="ChEBI" id="CHEBI:176900"/>
    </reaction>
    <physiologicalReaction direction="left-to-right" evidence="17">
        <dbReference type="Rhea" id="RHEA:68045"/>
    </physiologicalReaction>
</comment>
<dbReference type="Pfam" id="PF17039">
    <property type="entry name" value="Glyco_tran_10_N"/>
    <property type="match status" value="1"/>
</dbReference>
<keyword evidence="8" id="KW-0735">Signal-anchor</keyword>
<evidence type="ECO:0000256" key="13">
    <source>
        <dbReference type="ARBA" id="ARBA00023157"/>
    </source>
</evidence>
<organism evidence="27 28">
    <name type="scientific">Cyprinus carpio</name>
    <name type="common">Common carp</name>
    <dbReference type="NCBI Taxonomy" id="7962"/>
    <lineage>
        <taxon>Eukaryota</taxon>
        <taxon>Metazoa</taxon>
        <taxon>Chordata</taxon>
        <taxon>Craniata</taxon>
        <taxon>Vertebrata</taxon>
        <taxon>Euteleostomi</taxon>
        <taxon>Actinopterygii</taxon>
        <taxon>Neopterygii</taxon>
        <taxon>Teleostei</taxon>
        <taxon>Ostariophysi</taxon>
        <taxon>Cypriniformes</taxon>
        <taxon>Cyprinidae</taxon>
        <taxon>Cyprininae</taxon>
        <taxon>Cyprinus</taxon>
    </lineage>
</organism>
<evidence type="ECO:0000256" key="6">
    <source>
        <dbReference type="ARBA" id="ARBA00022679"/>
    </source>
</evidence>
<name>A0A8C1VFH5_CYPCA</name>
<keyword evidence="5 24" id="KW-0328">Glycosyltransferase</keyword>
<keyword evidence="12 24" id="KW-0472">Membrane</keyword>
<accession>A0A8C1VFH5</accession>
<keyword evidence="7 24" id="KW-0812">Transmembrane</keyword>
<dbReference type="UniPathway" id="UPA00378"/>
<feature type="domain" description="Fucosyltransferase N-terminal" evidence="26">
    <location>
        <begin position="134"/>
        <end position="240"/>
    </location>
</feature>
<comment type="catalytic activity">
    <reaction evidence="18">
        <text>alpha-N-glycoloylneuraminosyl-(2-&gt;3)-beta-D-galactosyl-(1-&gt;4)-N-acetyl-beta-D-glucosaminyl-(1-&gt;3)-beta-D-galactosyl-(1-&gt;4)-N-acetyl-beta-D-glucosaminyl-(1-&gt;3)-beta-D-galactosyl-(1-&gt;4)-beta-D-glucosyl-(1&lt;-&gt;1')-ceramide + GDP-beta-L-fucose = alpha-N-glycoloylneuraminosyl-(2-&gt;3)-beta-D-galactosyl-(1-&gt;4)-N-acetyl-beta-D-glucosaminyl-(1-&gt;3)-beta-D-galactosyl-(1-&gt;4)-[alpha-L-fucosyl-(1-&gt;3)]-N-acetyl-beta-D-glucosaminyl-(1-&gt;3)-beta-D-galactosyl-(1-&gt;4)-beta-D-glucosyl-(1&lt;-&gt;1')-ceramide + GDP + H(+)</text>
        <dbReference type="Rhea" id="RHEA:48388"/>
        <dbReference type="ChEBI" id="CHEBI:15378"/>
        <dbReference type="ChEBI" id="CHEBI:57273"/>
        <dbReference type="ChEBI" id="CHEBI:58189"/>
        <dbReference type="ChEBI" id="CHEBI:90383"/>
        <dbReference type="ChEBI" id="CHEBI:90384"/>
    </reaction>
    <physiologicalReaction direction="left-to-right" evidence="18">
        <dbReference type="Rhea" id="RHEA:48389"/>
    </physiologicalReaction>
</comment>
<dbReference type="Pfam" id="PF00852">
    <property type="entry name" value="Glyco_transf_10"/>
    <property type="match status" value="1"/>
</dbReference>
<evidence type="ECO:0000259" key="26">
    <source>
        <dbReference type="Pfam" id="PF17039"/>
    </source>
</evidence>
<dbReference type="GO" id="GO:0006629">
    <property type="term" value="P:lipid metabolic process"/>
    <property type="evidence" value="ECO:0007669"/>
    <property type="project" value="UniProtKB-KW"/>
</dbReference>
<evidence type="ECO:0000256" key="11">
    <source>
        <dbReference type="ARBA" id="ARBA00023098"/>
    </source>
</evidence>
<feature type="domain" description="Fucosyltransferase C-terminal" evidence="25">
    <location>
        <begin position="255"/>
        <end position="428"/>
    </location>
</feature>
<evidence type="ECO:0000256" key="17">
    <source>
        <dbReference type="ARBA" id="ARBA00036234"/>
    </source>
</evidence>
<reference evidence="27" key="1">
    <citation type="submission" date="2025-08" db="UniProtKB">
        <authorList>
            <consortium name="Ensembl"/>
        </authorList>
    </citation>
    <scope>IDENTIFICATION</scope>
</reference>
<dbReference type="InterPro" id="IPR038577">
    <property type="entry name" value="GT10-like_C_sf"/>
</dbReference>
<evidence type="ECO:0000256" key="16">
    <source>
        <dbReference type="ARBA" id="ARBA00036053"/>
    </source>
</evidence>
<evidence type="ECO:0000256" key="7">
    <source>
        <dbReference type="ARBA" id="ARBA00022692"/>
    </source>
</evidence>
<evidence type="ECO:0000256" key="3">
    <source>
        <dbReference type="ARBA" id="ARBA00008919"/>
    </source>
</evidence>
<dbReference type="EC" id="2.4.1.-" evidence="24"/>
<dbReference type="Gene3D" id="3.40.50.11660">
    <property type="entry name" value="Glycosyl transferase family 10, C-terminal domain"/>
    <property type="match status" value="1"/>
</dbReference>
<evidence type="ECO:0000256" key="21">
    <source>
        <dbReference type="ARBA" id="ARBA00037848"/>
    </source>
</evidence>
<evidence type="ECO:0000256" key="24">
    <source>
        <dbReference type="RuleBase" id="RU003832"/>
    </source>
</evidence>
<evidence type="ECO:0000313" key="28">
    <source>
        <dbReference type="Proteomes" id="UP000694700"/>
    </source>
</evidence>
<dbReference type="SUPFAM" id="SSF53756">
    <property type="entry name" value="UDP-Glycosyltransferase/glycogen phosphorylase"/>
    <property type="match status" value="1"/>
</dbReference>
<feature type="transmembrane region" description="Helical" evidence="24">
    <location>
        <begin position="57"/>
        <end position="77"/>
    </location>
</feature>
<dbReference type="GO" id="GO:0017083">
    <property type="term" value="F:4-galactosyl-N-acetylglucosaminide 3-alpha-L-fucosyltransferase activity"/>
    <property type="evidence" value="ECO:0007669"/>
    <property type="project" value="UniProtKB-EC"/>
</dbReference>
<dbReference type="FunFam" id="3.40.50.11660:FF:000001">
    <property type="entry name" value="alpha-(1,3)-fucosyltransferase 9"/>
    <property type="match status" value="1"/>
</dbReference>
<keyword evidence="11" id="KW-0443">Lipid metabolism</keyword>
<dbReference type="PANTHER" id="PTHR11929">
    <property type="entry name" value="ALPHA- 1,3 -FUCOSYLTRANSFERASE"/>
    <property type="match status" value="1"/>
</dbReference>
<evidence type="ECO:0000259" key="25">
    <source>
        <dbReference type="Pfam" id="PF00852"/>
    </source>
</evidence>
<comment type="pathway">
    <text evidence="1">Protein modification; protein glycosylation.</text>
</comment>
<dbReference type="Ensembl" id="ENSCCRT00015052231.1">
    <property type="protein sequence ID" value="ENSCCRP00015050535.1"/>
    <property type="gene ID" value="ENSCCRG00015020860.1"/>
</dbReference>
<evidence type="ECO:0000256" key="20">
    <source>
        <dbReference type="ARBA" id="ARBA00036757"/>
    </source>
</evidence>
<evidence type="ECO:0000256" key="1">
    <source>
        <dbReference type="ARBA" id="ARBA00004922"/>
    </source>
</evidence>
<dbReference type="PANTHER" id="PTHR11929:SF10">
    <property type="entry name" value="4-GALACTOSYL-N-ACETYLGLUCOSAMINIDE 3-ALPHA-L-FUCOSYLTRANSFERASE 9"/>
    <property type="match status" value="1"/>
</dbReference>
<comment type="catalytic activity">
    <reaction evidence="16">
        <text>alpha-D-galactosyl-(1-&gt;3)-beta-D-galactosyl-(1-&gt;4)-N-acetyl-beta-D-glucosaminyl-(1-&gt;3)-beta-D-galactosyl-(1-&gt;4)-beta-D-glucosyl-(1&lt;-&gt;1')-ceramide + GDP-beta-L-fucose = a neolactoside IV(3)-alpha-Gal,III(3)-alpha-Fuc-nLc4Cer + GDP + H(+)</text>
        <dbReference type="Rhea" id="RHEA:48380"/>
        <dbReference type="ChEBI" id="CHEBI:15378"/>
        <dbReference type="ChEBI" id="CHEBI:57273"/>
        <dbReference type="ChEBI" id="CHEBI:58189"/>
        <dbReference type="ChEBI" id="CHEBI:90380"/>
        <dbReference type="ChEBI" id="CHEBI:90381"/>
    </reaction>
    <physiologicalReaction direction="left-to-right" evidence="16">
        <dbReference type="Rhea" id="RHEA:48381"/>
    </physiologicalReaction>
</comment>
<evidence type="ECO:0000256" key="18">
    <source>
        <dbReference type="ARBA" id="ARBA00036295"/>
    </source>
</evidence>
<keyword evidence="13" id="KW-1015">Disulfide bond</keyword>
<evidence type="ECO:0000256" key="14">
    <source>
        <dbReference type="ARBA" id="ARBA00023180"/>
    </source>
</evidence>
<proteinExistence type="inferred from homology"/>
<evidence type="ECO:0000256" key="5">
    <source>
        <dbReference type="ARBA" id="ARBA00022676"/>
    </source>
</evidence>
<dbReference type="GO" id="GO:0032580">
    <property type="term" value="C:Golgi cisterna membrane"/>
    <property type="evidence" value="ECO:0007669"/>
    <property type="project" value="UniProtKB-SubCell"/>
</dbReference>
<evidence type="ECO:0000256" key="23">
    <source>
        <dbReference type="ARBA" id="ARBA00043838"/>
    </source>
</evidence>
<comment type="catalytic activity">
    <reaction evidence="20">
        <text>a neolactoside nLc4Cer + GDP-beta-L-fucose = a neolactoside III(3)-alpha-Fuc-nLc4Cer + GDP + H(+)</text>
        <dbReference type="Rhea" id="RHEA:48376"/>
        <dbReference type="ChEBI" id="CHEBI:15378"/>
        <dbReference type="ChEBI" id="CHEBI:57273"/>
        <dbReference type="ChEBI" id="CHEBI:58189"/>
        <dbReference type="ChEBI" id="CHEBI:90376"/>
        <dbReference type="ChEBI" id="CHEBI:90379"/>
    </reaction>
    <physiologicalReaction direction="left-to-right" evidence="20">
        <dbReference type="Rhea" id="RHEA:48377"/>
    </physiologicalReaction>
</comment>
<evidence type="ECO:0000256" key="10">
    <source>
        <dbReference type="ARBA" id="ARBA00023034"/>
    </source>
</evidence>
<dbReference type="InterPro" id="IPR001503">
    <property type="entry name" value="Glyco_trans_10"/>
</dbReference>
<protein>
    <recommendedName>
        <fullName evidence="24">Fucosyltransferase</fullName>
        <ecNumber evidence="24">2.4.1.-</ecNumber>
    </recommendedName>
</protein>
<evidence type="ECO:0000256" key="15">
    <source>
        <dbReference type="ARBA" id="ARBA00029329"/>
    </source>
</evidence>
<evidence type="ECO:0000256" key="2">
    <source>
        <dbReference type="ARBA" id="ARBA00004934"/>
    </source>
</evidence>
<keyword evidence="14" id="KW-0325">Glycoprotein</keyword>
<evidence type="ECO:0000256" key="19">
    <source>
        <dbReference type="ARBA" id="ARBA00036481"/>
    </source>
</evidence>
<evidence type="ECO:0000256" key="8">
    <source>
        <dbReference type="ARBA" id="ARBA00022968"/>
    </source>
</evidence>
<dbReference type="InterPro" id="IPR055270">
    <property type="entry name" value="Glyco_tran_10_C"/>
</dbReference>
<comment type="catalytic activity">
    <reaction evidence="19">
        <text>an N-acetyl-alpha-neuraminyl-(2-&gt;3)-beta-D-galactosyl-(1-&gt;4)-N-acetyl-beta-D-glucosaminyl derivative + GDP-beta-L-fucose = an alpha-Neu5Ac-(2-&gt;3)-beta-D-Gal-(1-&gt;4)-[alpha-L-Fuc-(1-&gt;3)]-beta-D-GlcNAc derivative + GDP + H(+)</text>
        <dbReference type="Rhea" id="RHEA:56076"/>
        <dbReference type="ChEBI" id="CHEBI:15378"/>
        <dbReference type="ChEBI" id="CHEBI:57273"/>
        <dbReference type="ChEBI" id="CHEBI:58189"/>
        <dbReference type="ChEBI" id="CHEBI:136545"/>
        <dbReference type="ChEBI" id="CHEBI:139509"/>
    </reaction>
    <physiologicalReaction direction="left-to-right" evidence="19">
        <dbReference type="Rhea" id="RHEA:56077"/>
    </physiologicalReaction>
</comment>
<evidence type="ECO:0000313" key="27">
    <source>
        <dbReference type="Ensembl" id="ENSCCRP00015050535.1"/>
    </source>
</evidence>
<evidence type="ECO:0000256" key="4">
    <source>
        <dbReference type="ARBA" id="ARBA00011738"/>
    </source>
</evidence>
<comment type="subcellular location">
    <subcellularLocation>
        <location evidence="24">Golgi apparatus</location>
        <location evidence="24">Golgi stack membrane</location>
        <topology evidence="24">Single-pass type II membrane protein</topology>
    </subcellularLocation>
    <subcellularLocation>
        <location evidence="21">Golgi apparatus</location>
        <location evidence="21">trans-Golgi network membrane</location>
        <topology evidence="21">Single-pass type II membrane protein</topology>
    </subcellularLocation>
</comment>
<dbReference type="Proteomes" id="UP000694700">
    <property type="component" value="Unplaced"/>
</dbReference>
<sequence length="431" mass="50376">MQNMQSVICSASPDKCVKHTCTIKGLDSQDATHPRLLHFDALDSYDRVMDKTTISKTTKTITVTIFLMACFTIYMYYDSTKNLFSKFTGAHVQINNISTKNCLSVLKMHNYECTSNITLDKHLIATSKEQEEPDTILLIWMWPFGTSFGLRPCSSAFKIHGCHLTDDRGLFNQAHGVMFHHRDISGDLSNMPQLPRPALQKWVWWNMESPTNTNPIPLLNDLFNLTSSYRWDSDIPVPYGRITERTEEEKKYTIPKKDKLVCWIVSHYNSHFKRSHYYTELVKFINVSTYGRQFNNQVNDNEYSNIVSSCKFYLSFENSIHRDYVTEKLFNALALGAVPVVIGPPRENYELFIPSKAFIHVDDFPSPKELADHLTLLDQNEELYMQYFTWRERFVSKATYFGLEHACWICDHIRRNKHYKVVKDLRSWFWG</sequence>
<evidence type="ECO:0000256" key="12">
    <source>
        <dbReference type="ARBA" id="ARBA00023136"/>
    </source>
</evidence>